<dbReference type="EMBL" id="KZ293703">
    <property type="protein sequence ID" value="PBK83771.1"/>
    <property type="molecule type" value="Genomic_DNA"/>
</dbReference>
<keyword evidence="1" id="KW-1133">Transmembrane helix</keyword>
<feature type="transmembrane region" description="Helical" evidence="1">
    <location>
        <begin position="28"/>
        <end position="49"/>
    </location>
</feature>
<evidence type="ECO:0000313" key="2">
    <source>
        <dbReference type="EMBL" id="PBK83771.1"/>
    </source>
</evidence>
<sequence length="189" mass="20688">MDLLDAQAQSTIILGLDWFKSFVLNMTFHSGSLLLIVPLNLLLNVYSLLCDPTSPVFMWTCSSASMTATILDHDMAAIITSNPNIRLTQLLMEHLLGGLCAGRCGPACVKFMSACHKATIHPSIFALQSVVHPFTILDRLPARDRDLSTACGLDPVMLGCNLMHVLSSQLQALLQYMPFKGGCDYTLRC</sequence>
<organism evidence="2 3">
    <name type="scientific">Armillaria gallica</name>
    <name type="common">Bulbous honey fungus</name>
    <name type="synonym">Armillaria bulbosa</name>
    <dbReference type="NCBI Taxonomy" id="47427"/>
    <lineage>
        <taxon>Eukaryota</taxon>
        <taxon>Fungi</taxon>
        <taxon>Dikarya</taxon>
        <taxon>Basidiomycota</taxon>
        <taxon>Agaricomycotina</taxon>
        <taxon>Agaricomycetes</taxon>
        <taxon>Agaricomycetidae</taxon>
        <taxon>Agaricales</taxon>
        <taxon>Marasmiineae</taxon>
        <taxon>Physalacriaceae</taxon>
        <taxon>Armillaria</taxon>
    </lineage>
</organism>
<keyword evidence="3" id="KW-1185">Reference proteome</keyword>
<gene>
    <name evidence="2" type="ORF">ARMGADRAFT_1089008</name>
</gene>
<evidence type="ECO:0000256" key="1">
    <source>
        <dbReference type="SAM" id="Phobius"/>
    </source>
</evidence>
<dbReference type="OrthoDB" id="10439214at2759"/>
<dbReference type="InParanoid" id="A0A2H3CL24"/>
<dbReference type="AlphaFoldDB" id="A0A2H3CL24"/>
<protein>
    <submittedName>
        <fullName evidence="2">Uncharacterized protein</fullName>
    </submittedName>
</protein>
<keyword evidence="1" id="KW-0812">Transmembrane</keyword>
<name>A0A2H3CL24_ARMGA</name>
<accession>A0A2H3CL24</accession>
<proteinExistence type="predicted"/>
<evidence type="ECO:0000313" key="3">
    <source>
        <dbReference type="Proteomes" id="UP000217790"/>
    </source>
</evidence>
<reference evidence="3" key="1">
    <citation type="journal article" date="2017" name="Nat. Ecol. Evol.">
        <title>Genome expansion and lineage-specific genetic innovations in the forest pathogenic fungi Armillaria.</title>
        <authorList>
            <person name="Sipos G."/>
            <person name="Prasanna A.N."/>
            <person name="Walter M.C."/>
            <person name="O'Connor E."/>
            <person name="Balint B."/>
            <person name="Krizsan K."/>
            <person name="Kiss B."/>
            <person name="Hess J."/>
            <person name="Varga T."/>
            <person name="Slot J."/>
            <person name="Riley R."/>
            <person name="Boka B."/>
            <person name="Rigling D."/>
            <person name="Barry K."/>
            <person name="Lee J."/>
            <person name="Mihaltcheva S."/>
            <person name="LaButti K."/>
            <person name="Lipzen A."/>
            <person name="Waldron R."/>
            <person name="Moloney N.M."/>
            <person name="Sperisen C."/>
            <person name="Kredics L."/>
            <person name="Vagvoelgyi C."/>
            <person name="Patrignani A."/>
            <person name="Fitzpatrick D."/>
            <person name="Nagy I."/>
            <person name="Doyle S."/>
            <person name="Anderson J.B."/>
            <person name="Grigoriev I.V."/>
            <person name="Gueldener U."/>
            <person name="Muensterkoetter M."/>
            <person name="Nagy L.G."/>
        </authorList>
    </citation>
    <scope>NUCLEOTIDE SEQUENCE [LARGE SCALE GENOMIC DNA]</scope>
    <source>
        <strain evidence="3">Ar21-2</strain>
    </source>
</reference>
<keyword evidence="1" id="KW-0472">Membrane</keyword>
<dbReference type="Proteomes" id="UP000217790">
    <property type="component" value="Unassembled WGS sequence"/>
</dbReference>